<dbReference type="Proteomes" id="UP001500851">
    <property type="component" value="Unassembled WGS sequence"/>
</dbReference>
<keyword evidence="1" id="KW-0812">Transmembrane</keyword>
<dbReference type="Pfam" id="PF01478">
    <property type="entry name" value="Peptidase_A24"/>
    <property type="match status" value="1"/>
</dbReference>
<accession>A0ABN2LI81</accession>
<feature type="transmembrane region" description="Helical" evidence="1">
    <location>
        <begin position="170"/>
        <end position="189"/>
    </location>
</feature>
<feature type="transmembrane region" description="Helical" evidence="1">
    <location>
        <begin position="27"/>
        <end position="48"/>
    </location>
</feature>
<feature type="transmembrane region" description="Helical" evidence="1">
    <location>
        <begin position="93"/>
        <end position="113"/>
    </location>
</feature>
<feature type="transmembrane region" description="Helical" evidence="1">
    <location>
        <begin position="60"/>
        <end position="81"/>
    </location>
</feature>
<evidence type="ECO:0000259" key="2">
    <source>
        <dbReference type="Pfam" id="PF01478"/>
    </source>
</evidence>
<proteinExistence type="predicted"/>
<keyword evidence="4" id="KW-1185">Reference proteome</keyword>
<name>A0ABN2LI81_9MICO</name>
<evidence type="ECO:0000256" key="1">
    <source>
        <dbReference type="SAM" id="Phobius"/>
    </source>
</evidence>
<keyword evidence="1" id="KW-1133">Transmembrane helix</keyword>
<evidence type="ECO:0000313" key="4">
    <source>
        <dbReference type="Proteomes" id="UP001500851"/>
    </source>
</evidence>
<organism evidence="3 4">
    <name type="scientific">Leucobacter iarius</name>
    <dbReference type="NCBI Taxonomy" id="333963"/>
    <lineage>
        <taxon>Bacteria</taxon>
        <taxon>Bacillati</taxon>
        <taxon>Actinomycetota</taxon>
        <taxon>Actinomycetes</taxon>
        <taxon>Micrococcales</taxon>
        <taxon>Microbacteriaceae</taxon>
        <taxon>Leucobacter</taxon>
    </lineage>
</organism>
<feature type="domain" description="Prepilin type IV endopeptidase peptidase" evidence="2">
    <location>
        <begin position="76"/>
        <end position="163"/>
    </location>
</feature>
<keyword evidence="1" id="KW-0472">Membrane</keyword>
<feature type="transmembrane region" description="Helical" evidence="1">
    <location>
        <begin position="196"/>
        <end position="215"/>
    </location>
</feature>
<dbReference type="Gene3D" id="1.20.120.1220">
    <property type="match status" value="1"/>
</dbReference>
<evidence type="ECO:0000313" key="3">
    <source>
        <dbReference type="EMBL" id="GAA1788487.1"/>
    </source>
</evidence>
<comment type="caution">
    <text evidence="3">The sequence shown here is derived from an EMBL/GenBank/DDBJ whole genome shotgun (WGS) entry which is preliminary data.</text>
</comment>
<dbReference type="EMBL" id="BAAAOB010000001">
    <property type="protein sequence ID" value="GAA1788487.1"/>
    <property type="molecule type" value="Genomic_DNA"/>
</dbReference>
<sequence length="216" mass="20801">MLGRPGNNGETVAAAATSAGSRSLASVAFALTAAAALAGGGIAAVLAVRGGFGAGSSVTALATVLAVVAFAGFGAATAVLVRTDLRERRLPNRLLGVTAALFAIPTACAALLVGQGERVVVGLLAAATGFAAAWVAWRCGAGFGGGDAKLVPVALFALGWSTGADRAVDGGLAGAFGLVAGSAILLLFARGRRTGLPFGPVLLGAGWSGIALVAFG</sequence>
<dbReference type="RefSeq" id="WP_344031376.1">
    <property type="nucleotide sequence ID" value="NZ_BAAAOB010000001.1"/>
</dbReference>
<gene>
    <name evidence="3" type="ORF">GCM10009768_16920</name>
</gene>
<feature type="transmembrane region" description="Helical" evidence="1">
    <location>
        <begin position="119"/>
        <end position="136"/>
    </location>
</feature>
<protein>
    <recommendedName>
        <fullName evidence="2">Prepilin type IV endopeptidase peptidase domain-containing protein</fullName>
    </recommendedName>
</protein>
<reference evidence="3 4" key="1">
    <citation type="journal article" date="2019" name="Int. J. Syst. Evol. Microbiol.">
        <title>The Global Catalogue of Microorganisms (GCM) 10K type strain sequencing project: providing services to taxonomists for standard genome sequencing and annotation.</title>
        <authorList>
            <consortium name="The Broad Institute Genomics Platform"/>
            <consortium name="The Broad Institute Genome Sequencing Center for Infectious Disease"/>
            <person name="Wu L."/>
            <person name="Ma J."/>
        </authorList>
    </citation>
    <scope>NUCLEOTIDE SEQUENCE [LARGE SCALE GENOMIC DNA]</scope>
    <source>
        <strain evidence="3 4">JCM 14736</strain>
    </source>
</reference>
<dbReference type="InterPro" id="IPR000045">
    <property type="entry name" value="Prepilin_IV_endopep_pep"/>
</dbReference>